<organism evidence="1 2">
    <name type="scientific">Geoalkalibacter ferrihydriticus DSM 17813</name>
    <dbReference type="NCBI Taxonomy" id="1121915"/>
    <lineage>
        <taxon>Bacteria</taxon>
        <taxon>Pseudomonadati</taxon>
        <taxon>Thermodesulfobacteriota</taxon>
        <taxon>Desulfuromonadia</taxon>
        <taxon>Desulfuromonadales</taxon>
        <taxon>Geoalkalibacteraceae</taxon>
        <taxon>Geoalkalibacter</taxon>
    </lineage>
</organism>
<reference evidence="1 2" key="1">
    <citation type="submission" date="2014-12" db="EMBL/GenBank/DDBJ databases">
        <title>Genomes of Geoalkalibacter ferrihydriticus and Geoalkalibacter subterraneus, two haloalkaliphilic metal-reducing members of the Geobacteraceae.</title>
        <authorList>
            <person name="Badalamenti J.P."/>
            <person name="Torres C.I."/>
            <person name="Krajmalnik-Brown R."/>
            <person name="Bond D.R."/>
        </authorList>
    </citation>
    <scope>NUCLEOTIDE SEQUENCE [LARGE SCALE GENOMIC DNA]</scope>
    <source>
        <strain evidence="1 2">DSM 17813</strain>
    </source>
</reference>
<dbReference type="EMBL" id="JWJD01000001">
    <property type="protein sequence ID" value="KIH78005.1"/>
    <property type="molecule type" value="Genomic_DNA"/>
</dbReference>
<dbReference type="AlphaFoldDB" id="A0A0C2HT68"/>
<keyword evidence="2" id="KW-1185">Reference proteome</keyword>
<name>A0A0C2HT68_9BACT</name>
<proteinExistence type="predicted"/>
<accession>A0A0C2HT68</accession>
<sequence length="63" mass="7381">MLCCRSNSDFYGTWNDSSCERLFSSSYLIQGVETFEVFYEEDDENGTLIESGFETLRRVEMSR</sequence>
<comment type="caution">
    <text evidence="1">The sequence shown here is derived from an EMBL/GenBank/DDBJ whole genome shotgun (WGS) entry which is preliminary data.</text>
</comment>
<gene>
    <name evidence="1" type="ORF">GFER_05245</name>
</gene>
<protein>
    <submittedName>
        <fullName evidence="1">Uncharacterized protein</fullName>
    </submittedName>
</protein>
<evidence type="ECO:0000313" key="2">
    <source>
        <dbReference type="Proteomes" id="UP000035068"/>
    </source>
</evidence>
<evidence type="ECO:0000313" key="1">
    <source>
        <dbReference type="EMBL" id="KIH78005.1"/>
    </source>
</evidence>
<dbReference type="Proteomes" id="UP000035068">
    <property type="component" value="Unassembled WGS sequence"/>
</dbReference>